<feature type="domain" description="AMP-dependent synthetase/ligase" evidence="1">
    <location>
        <begin position="21"/>
        <end position="378"/>
    </location>
</feature>
<dbReference type="Gene3D" id="3.30.300.30">
    <property type="match status" value="1"/>
</dbReference>
<dbReference type="PANTHER" id="PTHR43767">
    <property type="entry name" value="LONG-CHAIN-FATTY-ACID--COA LIGASE"/>
    <property type="match status" value="1"/>
</dbReference>
<proteinExistence type="predicted"/>
<evidence type="ECO:0000313" key="3">
    <source>
        <dbReference type="EMBL" id="AYU66239.1"/>
    </source>
</evidence>
<feature type="domain" description="AMP-binding enzyme C-terminal" evidence="2">
    <location>
        <begin position="427"/>
        <end position="508"/>
    </location>
</feature>
<dbReference type="SUPFAM" id="SSF56801">
    <property type="entry name" value="Acetyl-CoA synthetase-like"/>
    <property type="match status" value="1"/>
</dbReference>
<reference evidence="3" key="1">
    <citation type="submission" date="2018-03" db="EMBL/GenBank/DDBJ databases">
        <title>Multiplexed Activation and Characterization of a Cryptic Gene Cluster Reveal Two Series of Aromatic Polyketides Generated by a Divergent Biosynthetic Pathway.</title>
        <authorList>
            <person name="Ji Z.-Y."/>
            <person name="Nie Q.-Y."/>
            <person name="Yin Y."/>
            <person name="Zhang M."/>
            <person name="Pan H.-X."/>
            <person name="Hou X.-F."/>
            <person name="Tang G.-L."/>
        </authorList>
    </citation>
    <scope>NUCLEOTIDE SEQUENCE</scope>
    <source>
        <strain evidence="3">SP-371</strain>
    </source>
</reference>
<accession>A0A678XAV8</accession>
<dbReference type="EMBL" id="MH025886">
    <property type="protein sequence ID" value="AYU66239.1"/>
    <property type="molecule type" value="Genomic_DNA"/>
</dbReference>
<name>A0A678XAV8_9ACTN</name>
<dbReference type="GO" id="GO:0016878">
    <property type="term" value="F:acid-thiol ligase activity"/>
    <property type="evidence" value="ECO:0007669"/>
    <property type="project" value="UniProtKB-ARBA"/>
</dbReference>
<evidence type="ECO:0000259" key="1">
    <source>
        <dbReference type="Pfam" id="PF00501"/>
    </source>
</evidence>
<dbReference type="PANTHER" id="PTHR43767:SF1">
    <property type="entry name" value="NONRIBOSOMAL PEPTIDE SYNTHASE PES1 (EUROFUNG)-RELATED"/>
    <property type="match status" value="1"/>
</dbReference>
<dbReference type="InterPro" id="IPR000873">
    <property type="entry name" value="AMP-dep_synth/lig_dom"/>
</dbReference>
<dbReference type="Gene3D" id="3.40.50.12780">
    <property type="entry name" value="N-terminal domain of ligase-like"/>
    <property type="match status" value="1"/>
</dbReference>
<dbReference type="InterPro" id="IPR045851">
    <property type="entry name" value="AMP-bd_C_sf"/>
</dbReference>
<dbReference type="InterPro" id="IPR025110">
    <property type="entry name" value="AMP-bd_C"/>
</dbReference>
<evidence type="ECO:0000259" key="2">
    <source>
        <dbReference type="Pfam" id="PF13193"/>
    </source>
</evidence>
<dbReference type="AlphaFoldDB" id="A0A678XAV8"/>
<dbReference type="PROSITE" id="PS00455">
    <property type="entry name" value="AMP_BINDING"/>
    <property type="match status" value="1"/>
</dbReference>
<dbReference type="InterPro" id="IPR050237">
    <property type="entry name" value="ATP-dep_AMP-bd_enzyme"/>
</dbReference>
<protein>
    <submittedName>
        <fullName evidence="3">TjhA5</fullName>
    </submittedName>
</protein>
<dbReference type="InterPro" id="IPR020845">
    <property type="entry name" value="AMP-binding_CS"/>
</dbReference>
<dbReference type="InterPro" id="IPR042099">
    <property type="entry name" value="ANL_N_sf"/>
</dbReference>
<sequence length="525" mass="55256">MADRPPAYAPQVPRRLDGLVAEAAAGAPDRTALVCGAQRITYGELDRRVTAAAAALGTLLPEAGATVAVASVLHPDFAVAYYATSRAGHVAAVVNPLLREEDLLHVLTLSRARLAFVDAALYERLAAVRDRLPGLEQVVLIGDRPHDGLPALRELTHPAPGTRGPAEVPAGPDDVACVQFTSGTTGPPKAVRLTHRNLTVNADQIALAHRLDDTSVTVNHLPTFHPMHLNSAVRAAATQVLCTGAEPAHAVAAANEHGATHLYSLPVRLARLAADPALDGLRLHTVTRIASGGSGLPATAAARLTERFAIPVFQGYGLAETSPLTHSDDPDHPVHGSVGRPVPGTECRVVDVESRAVLPAGSVGEIQLRGPQVMKGYLGGPDKTGLEPDGWLTTGDVGRIDDDGRLFLIDRLKDVFKCDNFLVAPSEVELVLGRHPLVRESVVVDLPEAFSGAVAGALIVLEASATADTTAEQAVAEAVAFVNDQLPYYQHIRHARAVDAIPRSGNGKVQRRLLREQLIGLLAAA</sequence>
<dbReference type="Pfam" id="PF00501">
    <property type="entry name" value="AMP-binding"/>
    <property type="match status" value="1"/>
</dbReference>
<organism evidence="3">
    <name type="scientific">Streptomyces aureus</name>
    <dbReference type="NCBI Taxonomy" id="193461"/>
    <lineage>
        <taxon>Bacteria</taxon>
        <taxon>Bacillati</taxon>
        <taxon>Actinomycetota</taxon>
        <taxon>Actinomycetes</taxon>
        <taxon>Kitasatosporales</taxon>
        <taxon>Streptomycetaceae</taxon>
        <taxon>Streptomyces</taxon>
    </lineage>
</organism>
<dbReference type="Pfam" id="PF13193">
    <property type="entry name" value="AMP-binding_C"/>
    <property type="match status" value="1"/>
</dbReference>